<evidence type="ECO:0000313" key="2">
    <source>
        <dbReference type="Proteomes" id="UP001189757"/>
    </source>
</evidence>
<name>A0ABM9K716_9RALS</name>
<organism evidence="1 2">
    <name type="scientific">Ralstonia flaminis</name>
    <dbReference type="NCBI Taxonomy" id="3058597"/>
    <lineage>
        <taxon>Bacteria</taxon>
        <taxon>Pseudomonadati</taxon>
        <taxon>Pseudomonadota</taxon>
        <taxon>Betaproteobacteria</taxon>
        <taxon>Burkholderiales</taxon>
        <taxon>Burkholderiaceae</taxon>
        <taxon>Ralstonia</taxon>
    </lineage>
</organism>
<protein>
    <submittedName>
        <fullName evidence="1">Uncharacterized protein</fullName>
    </submittedName>
</protein>
<comment type="caution">
    <text evidence="1">The sequence shown here is derived from an EMBL/GenBank/DDBJ whole genome shotgun (WGS) entry which is preliminary data.</text>
</comment>
<dbReference type="Proteomes" id="UP001189757">
    <property type="component" value="Unassembled WGS sequence"/>
</dbReference>
<evidence type="ECO:0000313" key="1">
    <source>
        <dbReference type="EMBL" id="CAJ0816164.1"/>
    </source>
</evidence>
<keyword evidence="2" id="KW-1185">Reference proteome</keyword>
<accession>A0ABM9K716</accession>
<sequence length="133" mass="15222">MKFTYSKLTMAAVDSELEVTIRRSTKFHDISDVLFYVYESPEFEFEFEAKEEKANREVIVKGEKKNRTLPIGMIINESSVKAAFAAQTKRSSVRKNYDQVAREIEFGMFELLTWGGESLALVPDYKVGFSTIA</sequence>
<dbReference type="RefSeq" id="WP_316681465.1">
    <property type="nucleotide sequence ID" value="NZ_CATZLL010000008.1"/>
</dbReference>
<proteinExistence type="predicted"/>
<reference evidence="1 2" key="1">
    <citation type="submission" date="2023-07" db="EMBL/GenBank/DDBJ databases">
        <authorList>
            <person name="Peeters C."/>
        </authorList>
    </citation>
    <scope>NUCLEOTIDE SEQUENCE [LARGE SCALE GENOMIC DNA]</scope>
    <source>
        <strain evidence="1 2">LMG 18101</strain>
    </source>
</reference>
<dbReference type="EMBL" id="CATZLL010000008">
    <property type="protein sequence ID" value="CAJ0816164.1"/>
    <property type="molecule type" value="Genomic_DNA"/>
</dbReference>
<gene>
    <name evidence="1" type="ORF">LMG18101_02831</name>
</gene>